<dbReference type="SUPFAM" id="SSF56176">
    <property type="entry name" value="FAD-binding/transporter-associated domain-like"/>
    <property type="match status" value="1"/>
</dbReference>
<dbReference type="Pfam" id="PF00941">
    <property type="entry name" value="FAD_binding_5"/>
    <property type="match status" value="1"/>
</dbReference>
<protein>
    <submittedName>
        <fullName evidence="5">Xanthine dehydrogenase family protein subunit M</fullName>
    </submittedName>
</protein>
<dbReference type="Pfam" id="PF03450">
    <property type="entry name" value="CO_deh_flav_C"/>
    <property type="match status" value="1"/>
</dbReference>
<gene>
    <name evidence="5" type="ORF">FTW19_01470</name>
</gene>
<evidence type="ECO:0000256" key="3">
    <source>
        <dbReference type="ARBA" id="ARBA00023002"/>
    </source>
</evidence>
<dbReference type="InterPro" id="IPR016166">
    <property type="entry name" value="FAD-bd_PCMH"/>
</dbReference>
<dbReference type="InterPro" id="IPR002346">
    <property type="entry name" value="Mopterin_DH_FAD-bd"/>
</dbReference>
<dbReference type="PANTHER" id="PTHR42659:SF2">
    <property type="entry name" value="XANTHINE DEHYDROGENASE SUBUNIT C-RELATED"/>
    <property type="match status" value="1"/>
</dbReference>
<dbReference type="EMBL" id="CP042806">
    <property type="protein sequence ID" value="QEE26787.1"/>
    <property type="molecule type" value="Genomic_DNA"/>
</dbReference>
<keyword evidence="3" id="KW-0560">Oxidoreductase</keyword>
<dbReference type="Gene3D" id="3.30.390.50">
    <property type="entry name" value="CO dehydrogenase flavoprotein, C-terminal domain"/>
    <property type="match status" value="1"/>
</dbReference>
<dbReference type="InterPro" id="IPR016167">
    <property type="entry name" value="FAD-bd_PCMH_sub1"/>
</dbReference>
<keyword evidence="2" id="KW-0274">FAD</keyword>
<evidence type="ECO:0000313" key="6">
    <source>
        <dbReference type="Proteomes" id="UP000321820"/>
    </source>
</evidence>
<dbReference type="OrthoDB" id="9774454at2"/>
<evidence type="ECO:0000256" key="2">
    <source>
        <dbReference type="ARBA" id="ARBA00022827"/>
    </source>
</evidence>
<dbReference type="PANTHER" id="PTHR42659">
    <property type="entry name" value="XANTHINE DEHYDROGENASE SUBUNIT C-RELATED"/>
    <property type="match status" value="1"/>
</dbReference>
<dbReference type="SMART" id="SM01092">
    <property type="entry name" value="CO_deh_flav_C"/>
    <property type="match status" value="1"/>
</dbReference>
<dbReference type="GO" id="GO:0016491">
    <property type="term" value="F:oxidoreductase activity"/>
    <property type="evidence" value="ECO:0007669"/>
    <property type="project" value="UniProtKB-KW"/>
</dbReference>
<dbReference type="RefSeq" id="WP_147645925.1">
    <property type="nucleotide sequence ID" value="NZ_CP042806.1"/>
</dbReference>
<organism evidence="5 6">
    <name type="scientific">Terriglobus albidus</name>
    <dbReference type="NCBI Taxonomy" id="1592106"/>
    <lineage>
        <taxon>Bacteria</taxon>
        <taxon>Pseudomonadati</taxon>
        <taxon>Acidobacteriota</taxon>
        <taxon>Terriglobia</taxon>
        <taxon>Terriglobales</taxon>
        <taxon>Acidobacteriaceae</taxon>
        <taxon>Terriglobus</taxon>
    </lineage>
</organism>
<dbReference type="InterPro" id="IPR005107">
    <property type="entry name" value="CO_DH_flav_C"/>
</dbReference>
<dbReference type="AlphaFoldDB" id="A0A5B9E927"/>
<proteinExistence type="predicted"/>
<keyword evidence="6" id="KW-1185">Reference proteome</keyword>
<dbReference type="PROSITE" id="PS51387">
    <property type="entry name" value="FAD_PCMH"/>
    <property type="match status" value="1"/>
</dbReference>
<reference evidence="5 6" key="1">
    <citation type="submission" date="2019-08" db="EMBL/GenBank/DDBJ databases">
        <title>Complete genome sequence of Terriglobus albidus strain ORNL.</title>
        <authorList>
            <person name="Podar M."/>
        </authorList>
    </citation>
    <scope>NUCLEOTIDE SEQUENCE [LARGE SCALE GENOMIC DNA]</scope>
    <source>
        <strain evidence="5 6">ORNL</strain>
    </source>
</reference>
<dbReference type="GO" id="GO:0071949">
    <property type="term" value="F:FAD binding"/>
    <property type="evidence" value="ECO:0007669"/>
    <property type="project" value="InterPro"/>
</dbReference>
<dbReference type="InterPro" id="IPR036683">
    <property type="entry name" value="CO_DH_flav_C_dom_sf"/>
</dbReference>
<sequence length="335" mass="36130">MIDFELTRVGTPDAAIQIAAATPTAQQGATIRFIAGGTNLIDYMKLDVETPQHLVDINRIPDLAKVEKQSDGSLKIGALVRNSDLAQAPEVLAEYPVLSQALLSGASAQLRNKATTSGNLVQRTRCPYFRDLAYAECNKRTPGSGCAAIGGYHRNHAILGVSDQCIATHASDMDVALMVLDAVIHVQGAKGNRMIPIGEFYKLPGTTPHIENALEPGDLITHVTLPALPEKTKQIYLKLRDRASYEFALASAAIVMQVQTGRMRHVRVAMGGVGTRPWRMPEAERSLEGQAPTERAFRAAADAALRGARPHTDNAFKVELAKLCMIRALTTVTSA</sequence>
<dbReference type="KEGG" id="talb:FTW19_01470"/>
<dbReference type="SUPFAM" id="SSF55447">
    <property type="entry name" value="CO dehydrogenase flavoprotein C-terminal domain-like"/>
    <property type="match status" value="1"/>
</dbReference>
<dbReference type="Gene3D" id="3.30.465.10">
    <property type="match status" value="2"/>
</dbReference>
<dbReference type="InterPro" id="IPR051312">
    <property type="entry name" value="Diverse_Substr_Oxidored"/>
</dbReference>
<dbReference type="Gene3D" id="3.30.43.10">
    <property type="entry name" value="Uridine Diphospho-n-acetylenolpyruvylglucosamine Reductase, domain 2"/>
    <property type="match status" value="1"/>
</dbReference>
<evidence type="ECO:0000256" key="1">
    <source>
        <dbReference type="ARBA" id="ARBA00022630"/>
    </source>
</evidence>
<keyword evidence="1" id="KW-0285">Flavoprotein</keyword>
<accession>A0A5B9E927</accession>
<evidence type="ECO:0000313" key="5">
    <source>
        <dbReference type="EMBL" id="QEE26787.1"/>
    </source>
</evidence>
<feature type="domain" description="FAD-binding PCMH-type" evidence="4">
    <location>
        <begin position="1"/>
        <end position="230"/>
    </location>
</feature>
<dbReference type="InterPro" id="IPR016169">
    <property type="entry name" value="FAD-bd_PCMH_sub2"/>
</dbReference>
<dbReference type="Proteomes" id="UP000321820">
    <property type="component" value="Chromosome"/>
</dbReference>
<name>A0A5B9E927_9BACT</name>
<evidence type="ECO:0000259" key="4">
    <source>
        <dbReference type="PROSITE" id="PS51387"/>
    </source>
</evidence>
<dbReference type="InterPro" id="IPR036318">
    <property type="entry name" value="FAD-bd_PCMH-like_sf"/>
</dbReference>